<dbReference type="Pfam" id="PF13175">
    <property type="entry name" value="AAA_15"/>
    <property type="match status" value="1"/>
</dbReference>
<dbReference type="GO" id="GO:0005524">
    <property type="term" value="F:ATP binding"/>
    <property type="evidence" value="ECO:0007669"/>
    <property type="project" value="InterPro"/>
</dbReference>
<dbReference type="Pfam" id="PF13304">
    <property type="entry name" value="AAA_21"/>
    <property type="match status" value="1"/>
</dbReference>
<name>A0A6B1F6D1_9SYNE</name>
<proteinExistence type="predicted"/>
<dbReference type="InterPro" id="IPR027417">
    <property type="entry name" value="P-loop_NTPase"/>
</dbReference>
<comment type="caution">
    <text evidence="3">The sequence shown here is derived from an EMBL/GenBank/DDBJ whole genome shotgun (WGS) entry which is preliminary data.</text>
</comment>
<reference evidence="3" key="1">
    <citation type="submission" date="2019-09" db="EMBL/GenBank/DDBJ databases">
        <title>Characterisation of the sponge microbiome using genome-centric metagenomics.</title>
        <authorList>
            <person name="Engelberts J.P."/>
            <person name="Robbins S.J."/>
            <person name="De Goeij J.M."/>
            <person name="Aranda M."/>
            <person name="Bell S.C."/>
            <person name="Webster N.S."/>
        </authorList>
    </citation>
    <scope>NUCLEOTIDE SEQUENCE</scope>
    <source>
        <strain evidence="3">SB0676_bin_10</strain>
    </source>
</reference>
<dbReference type="EMBL" id="VYDO01000094">
    <property type="protein sequence ID" value="MYG37908.1"/>
    <property type="molecule type" value="Genomic_DNA"/>
</dbReference>
<dbReference type="InterPro" id="IPR003959">
    <property type="entry name" value="ATPase_AAA_core"/>
</dbReference>
<dbReference type="PANTHER" id="PTHR43581:SF4">
    <property type="entry name" value="ATP_GTP PHOSPHATASE"/>
    <property type="match status" value="1"/>
</dbReference>
<dbReference type="GO" id="GO:0016887">
    <property type="term" value="F:ATP hydrolysis activity"/>
    <property type="evidence" value="ECO:0007669"/>
    <property type="project" value="InterPro"/>
</dbReference>
<sequence length="394" mass="43745">MTASVPHGVTDFVEFLRLAMPMGTGMLHTLSLNGFRGFESYRLSGLARVNLLVGKNNSGKTSVLEAVELLVSEGNPRVLYNSLERRGERWTRRIRKPIMDVAHIFHGHVCTPGVSFELSSDDGKGTLRVKILSLEEVGEAADDWDLRVKQHKMQSTLFDSDEDVTPIFGMSIDRGDHERKIVLPVMEGGPIGIGYEVPLRRMRSGYSGNPVHFLTLDAFDPAPMGGLWDTVLEKGVEAEIVSDMRLLEPDLDSIIFLTSAGPGSGILLGLHNGGRRLPIGTYGDGMKRLLALRLSFIGAENGVLLVDEIDAGLHWTVMEEMWKLVIEVARRLNVQVFATTHSYDCIRGLGFLLRKHPELEEQVSLQKVTRLRPEAVCLQGDQIRIAAEQDIEVR</sequence>
<evidence type="ECO:0000313" key="3">
    <source>
        <dbReference type="EMBL" id="MYG37908.1"/>
    </source>
</evidence>
<accession>A0A6B1F6D1</accession>
<dbReference type="AlphaFoldDB" id="A0A6B1F6D1"/>
<dbReference type="InterPro" id="IPR051396">
    <property type="entry name" value="Bact_Antivir_Def_Nuclease"/>
</dbReference>
<dbReference type="InterPro" id="IPR041685">
    <property type="entry name" value="AAA_GajA/Old/RecF-like"/>
</dbReference>
<evidence type="ECO:0000259" key="1">
    <source>
        <dbReference type="Pfam" id="PF13175"/>
    </source>
</evidence>
<protein>
    <submittedName>
        <fullName evidence="3">AAA family ATPase</fullName>
    </submittedName>
</protein>
<dbReference type="Gene3D" id="3.40.50.300">
    <property type="entry name" value="P-loop containing nucleotide triphosphate hydrolases"/>
    <property type="match status" value="2"/>
</dbReference>
<dbReference type="PANTHER" id="PTHR43581">
    <property type="entry name" value="ATP/GTP PHOSPHATASE"/>
    <property type="match status" value="1"/>
</dbReference>
<feature type="domain" description="ATPase AAA-type core" evidence="2">
    <location>
        <begin position="270"/>
        <end position="342"/>
    </location>
</feature>
<gene>
    <name evidence="3" type="ORF">F4162_02625</name>
</gene>
<organism evidence="3">
    <name type="scientific">Synechococcus sp. SB0676_bin_10</name>
    <dbReference type="NCBI Taxonomy" id="2604869"/>
    <lineage>
        <taxon>Bacteria</taxon>
        <taxon>Bacillati</taxon>
        <taxon>Cyanobacteriota</taxon>
        <taxon>Cyanophyceae</taxon>
        <taxon>Synechococcales</taxon>
        <taxon>Synechococcaceae</taxon>
        <taxon>Synechococcus</taxon>
    </lineage>
</organism>
<feature type="domain" description="Endonuclease GajA/Old nuclease/RecF-like AAA" evidence="1">
    <location>
        <begin position="26"/>
        <end position="74"/>
    </location>
</feature>
<dbReference type="SUPFAM" id="SSF52540">
    <property type="entry name" value="P-loop containing nucleoside triphosphate hydrolases"/>
    <property type="match status" value="1"/>
</dbReference>
<evidence type="ECO:0000259" key="2">
    <source>
        <dbReference type="Pfam" id="PF13304"/>
    </source>
</evidence>